<organism evidence="2 3">
    <name type="scientific">Hesseltinella vesiculosa</name>
    <dbReference type="NCBI Taxonomy" id="101127"/>
    <lineage>
        <taxon>Eukaryota</taxon>
        <taxon>Fungi</taxon>
        <taxon>Fungi incertae sedis</taxon>
        <taxon>Mucoromycota</taxon>
        <taxon>Mucoromycotina</taxon>
        <taxon>Mucoromycetes</taxon>
        <taxon>Mucorales</taxon>
        <taxon>Cunninghamellaceae</taxon>
        <taxon>Hesseltinella</taxon>
    </lineage>
</organism>
<dbReference type="OrthoDB" id="2281380at2759"/>
<feature type="transmembrane region" description="Helical" evidence="1">
    <location>
        <begin position="165"/>
        <end position="187"/>
    </location>
</feature>
<name>A0A1X2GRJ6_9FUNG</name>
<dbReference type="AlphaFoldDB" id="A0A1X2GRJ6"/>
<feature type="transmembrane region" description="Helical" evidence="1">
    <location>
        <begin position="94"/>
        <end position="117"/>
    </location>
</feature>
<evidence type="ECO:0000313" key="3">
    <source>
        <dbReference type="Proteomes" id="UP000242146"/>
    </source>
</evidence>
<dbReference type="Proteomes" id="UP000242146">
    <property type="component" value="Unassembled WGS sequence"/>
</dbReference>
<feature type="transmembrane region" description="Helical" evidence="1">
    <location>
        <begin position="629"/>
        <end position="648"/>
    </location>
</feature>
<evidence type="ECO:0008006" key="4">
    <source>
        <dbReference type="Google" id="ProtNLM"/>
    </source>
</evidence>
<protein>
    <recommendedName>
        <fullName evidence="4">Major facilitator superfamily associated domain-containing protein</fullName>
    </recommendedName>
</protein>
<feature type="transmembrane region" description="Helical" evidence="1">
    <location>
        <begin position="552"/>
        <end position="575"/>
    </location>
</feature>
<feature type="transmembrane region" description="Helical" evidence="1">
    <location>
        <begin position="496"/>
        <end position="514"/>
    </location>
</feature>
<evidence type="ECO:0000256" key="1">
    <source>
        <dbReference type="SAM" id="Phobius"/>
    </source>
</evidence>
<gene>
    <name evidence="2" type="ORF">DM01DRAFT_301471</name>
</gene>
<keyword evidence="1" id="KW-0472">Membrane</keyword>
<feature type="transmembrane region" description="Helical" evidence="1">
    <location>
        <begin position="596"/>
        <end position="617"/>
    </location>
</feature>
<feature type="transmembrane region" description="Helical" evidence="1">
    <location>
        <begin position="7"/>
        <end position="29"/>
    </location>
</feature>
<feature type="transmembrane region" description="Helical" evidence="1">
    <location>
        <begin position="526"/>
        <end position="546"/>
    </location>
</feature>
<sequence length="651" mass="72711">MELPWTNLLAIANALTGTPWIYFVFYLYLTVDLPCFQIGLLMAYLYFIRLIATNLIVFYLEKQKRYFRLFLTSWHVLSALSCVLIFTWTSHLLLSWYPALIMLTVYGLTYLSMGVLVETVILKSWGDYRIYFYGHHRAWLEWTLLCLTIVTGGSCFMLKQDPSTLLYMLFCTMVVVGGGIMCFIVIFKSQSMPSGPTSLGLTPSSPWLLKQCSGLQPSDFMLLPSNFAPYKPYSLFAEPLSHISEEDASMLQRVQSVPSNLMRESSCATTTTTMSMMSSSYLVNGPPPSVHGLPINVYPSILSHYGATQLPSSLPYSSSPQHMSYTPSVLTTADDFFPHQHARRFSNTTAFSYDLNAPSLNLPLDSASTSSPLHPYTQSSTSQPPAYASSHSHLVELGEDAWVPKVPGWEAVSAYELALFSFVAPDMPAIALLPFLLFKGEGAIESPGLWTLINPPPVDTMKLYLLQFNAWLLGVVAAFIQTFLFVYFYHVLHLPIVIVGLAGSCIIMSELLLLKTVPKWINGIHVTRMTNFIHAVLVLCCFSYIFLQPDSLLSMVAALVLPFFQSGVFNMAWLVASNRINTLVWSDHHRIFQRSVLSTLYSCVGPMVGATLAGYMISDDDPMASFVHIYQTAIGMLVFSFIVTWGWADGD</sequence>
<keyword evidence="1" id="KW-0812">Transmembrane</keyword>
<proteinExistence type="predicted"/>
<keyword evidence="1" id="KW-1133">Transmembrane helix</keyword>
<dbReference type="SUPFAM" id="SSF103473">
    <property type="entry name" value="MFS general substrate transporter"/>
    <property type="match status" value="1"/>
</dbReference>
<dbReference type="EMBL" id="MCGT01000005">
    <property type="protein sequence ID" value="ORX59713.1"/>
    <property type="molecule type" value="Genomic_DNA"/>
</dbReference>
<feature type="transmembrane region" description="Helical" evidence="1">
    <location>
        <begin position="138"/>
        <end position="159"/>
    </location>
</feature>
<reference evidence="2 3" key="1">
    <citation type="submission" date="2016-07" db="EMBL/GenBank/DDBJ databases">
        <title>Pervasive Adenine N6-methylation of Active Genes in Fungi.</title>
        <authorList>
            <consortium name="DOE Joint Genome Institute"/>
            <person name="Mondo S.J."/>
            <person name="Dannebaum R.O."/>
            <person name="Kuo R.C."/>
            <person name="Labutti K."/>
            <person name="Haridas S."/>
            <person name="Kuo A."/>
            <person name="Salamov A."/>
            <person name="Ahrendt S.R."/>
            <person name="Lipzen A."/>
            <person name="Sullivan W."/>
            <person name="Andreopoulos W.B."/>
            <person name="Clum A."/>
            <person name="Lindquist E."/>
            <person name="Daum C."/>
            <person name="Ramamoorthy G.K."/>
            <person name="Gryganskyi A."/>
            <person name="Culley D."/>
            <person name="Magnuson J.K."/>
            <person name="James T.Y."/>
            <person name="O'Malley M.A."/>
            <person name="Stajich J.E."/>
            <person name="Spatafora J.W."/>
            <person name="Visel A."/>
            <person name="Grigoriev I.V."/>
        </authorList>
    </citation>
    <scope>NUCLEOTIDE SEQUENCE [LARGE SCALE GENOMIC DNA]</scope>
    <source>
        <strain evidence="2 3">NRRL 3301</strain>
    </source>
</reference>
<feature type="transmembrane region" description="Helical" evidence="1">
    <location>
        <begin position="67"/>
        <end position="88"/>
    </location>
</feature>
<feature type="transmembrane region" description="Helical" evidence="1">
    <location>
        <begin position="470"/>
        <end position="490"/>
    </location>
</feature>
<evidence type="ECO:0000313" key="2">
    <source>
        <dbReference type="EMBL" id="ORX59713.1"/>
    </source>
</evidence>
<comment type="caution">
    <text evidence="2">The sequence shown here is derived from an EMBL/GenBank/DDBJ whole genome shotgun (WGS) entry which is preliminary data.</text>
</comment>
<keyword evidence="3" id="KW-1185">Reference proteome</keyword>
<feature type="transmembrane region" description="Helical" evidence="1">
    <location>
        <begin position="41"/>
        <end position="60"/>
    </location>
</feature>
<dbReference type="InterPro" id="IPR036259">
    <property type="entry name" value="MFS_trans_sf"/>
</dbReference>
<accession>A0A1X2GRJ6</accession>